<dbReference type="Proteomes" id="UP001217776">
    <property type="component" value="Unassembled WGS sequence"/>
</dbReference>
<dbReference type="KEGG" id="btho:Btheta7330_03662"/>
<dbReference type="AlphaFoldDB" id="A0A0P0FH86"/>
<accession>C6IL64</accession>
<reference evidence="8 9" key="2">
    <citation type="journal article" date="2019" name="Nat. Med.">
        <title>A library of human gut bacterial isolates paired with longitudinal multiomics data enables mechanistic microbiome research.</title>
        <authorList>
            <person name="Poyet M."/>
            <person name="Groussin M."/>
            <person name="Gibbons S.M."/>
            <person name="Avila-Pacheco J."/>
            <person name="Jiang X."/>
            <person name="Kearney S.M."/>
            <person name="Perrotta A.R."/>
            <person name="Berdy B."/>
            <person name="Zhao S."/>
            <person name="Lieberman T.D."/>
            <person name="Swanson P.K."/>
            <person name="Smith M."/>
            <person name="Roesemann S."/>
            <person name="Alexander J.E."/>
            <person name="Rich S.A."/>
            <person name="Livny J."/>
            <person name="Vlamakis H."/>
            <person name="Clish C."/>
            <person name="Bullock K."/>
            <person name="Deik A."/>
            <person name="Scott J."/>
            <person name="Pierce K.A."/>
            <person name="Xavier R.J."/>
            <person name="Alm E.J."/>
        </authorList>
    </citation>
    <scope>NUCLEOTIDE SEQUENCE [LARGE SCALE GENOMIC DNA]</scope>
    <source>
        <strain evidence="3 8">BIOML-A162</strain>
        <strain evidence="2 9">BIOML-A188</strain>
    </source>
</reference>
<dbReference type="Proteomes" id="UP000782901">
    <property type="component" value="Unassembled WGS sequence"/>
</dbReference>
<evidence type="ECO:0000313" key="3">
    <source>
        <dbReference type="EMBL" id="KAB4479844.1"/>
    </source>
</evidence>
<evidence type="ECO:0000313" key="7">
    <source>
        <dbReference type="Proteomes" id="UP000284785"/>
    </source>
</evidence>
<organism evidence="3 8">
    <name type="scientific">Bacteroides thetaiotaomicron</name>
    <dbReference type="NCBI Taxonomy" id="818"/>
    <lineage>
        <taxon>Bacteria</taxon>
        <taxon>Pseudomonadati</taxon>
        <taxon>Bacteroidota</taxon>
        <taxon>Bacteroidia</taxon>
        <taxon>Bacteroidales</taxon>
        <taxon>Bacteroidaceae</taxon>
        <taxon>Bacteroides</taxon>
    </lineage>
</organism>
<name>A0A0P0FH86_BACT4</name>
<reference evidence="4" key="3">
    <citation type="submission" date="2021-02" db="EMBL/GenBank/DDBJ databases">
        <title>Infant gut strain persistence is associated with maternal origin, phylogeny, and functional potential including surface adhesion and iron acquisition.</title>
        <authorList>
            <person name="Lou Y.C."/>
        </authorList>
    </citation>
    <scope>NUCLEOTIDE SEQUENCE</scope>
    <source>
        <strain evidence="4">L3_082_243G1_dasL3_082_243G1_maxbin2.maxbin.015s ta_sub</strain>
    </source>
</reference>
<evidence type="ECO:0000313" key="4">
    <source>
        <dbReference type="EMBL" id="MBS5412906.1"/>
    </source>
</evidence>
<evidence type="ECO:0000313" key="2">
    <source>
        <dbReference type="EMBL" id="KAB4314938.1"/>
    </source>
</evidence>
<dbReference type="EMBL" id="WCRY01000016">
    <property type="protein sequence ID" value="KAB4479844.1"/>
    <property type="molecule type" value="Genomic_DNA"/>
</dbReference>
<dbReference type="GeneID" id="60925609"/>
<dbReference type="EMBL" id="QSJP01000024">
    <property type="protein sequence ID" value="RHD83024.1"/>
    <property type="molecule type" value="Genomic_DNA"/>
</dbReference>
<evidence type="ECO:0000313" key="9">
    <source>
        <dbReference type="Proteomes" id="UP000440614"/>
    </source>
</evidence>
<feature type="transmembrane region" description="Helical" evidence="1">
    <location>
        <begin position="67"/>
        <end position="86"/>
    </location>
</feature>
<protein>
    <submittedName>
        <fullName evidence="3">Uncharacterized protein</fullName>
    </submittedName>
</protein>
<dbReference type="Proteomes" id="UP000440614">
    <property type="component" value="Unassembled WGS sequence"/>
</dbReference>
<evidence type="ECO:0000313" key="6">
    <source>
        <dbReference type="EMBL" id="RHD83024.1"/>
    </source>
</evidence>
<evidence type="ECO:0000313" key="8">
    <source>
        <dbReference type="Proteomes" id="UP000436858"/>
    </source>
</evidence>
<dbReference type="OMA" id="MMERIKP"/>
<keyword evidence="1" id="KW-1133">Transmembrane helix</keyword>
<dbReference type="EMBL" id="JAGZEE010000039">
    <property type="protein sequence ID" value="MBS5412906.1"/>
    <property type="molecule type" value="Genomic_DNA"/>
</dbReference>
<reference evidence="6 7" key="1">
    <citation type="submission" date="2018-08" db="EMBL/GenBank/DDBJ databases">
        <title>A genome reference for cultivated species of the human gut microbiota.</title>
        <authorList>
            <person name="Zou Y."/>
            <person name="Xue W."/>
            <person name="Luo G."/>
        </authorList>
    </citation>
    <scope>NUCLEOTIDE SEQUENCE [LARGE SCALE GENOMIC DNA]</scope>
    <source>
        <strain evidence="6 7">AM30-26</strain>
    </source>
</reference>
<accession>A0A0P0FH86</accession>
<evidence type="ECO:0000313" key="5">
    <source>
        <dbReference type="EMBL" id="MDC2239134.1"/>
    </source>
</evidence>
<comment type="caution">
    <text evidence="3">The sequence shown here is derived from an EMBL/GenBank/DDBJ whole genome shotgun (WGS) entry which is preliminary data.</text>
</comment>
<keyword evidence="1" id="KW-0812">Transmembrane</keyword>
<proteinExistence type="predicted"/>
<dbReference type="Proteomes" id="UP000284785">
    <property type="component" value="Unassembled WGS sequence"/>
</dbReference>
<gene>
    <name evidence="6" type="ORF">DW780_21330</name>
    <name evidence="3" type="ORF">GAN91_16540</name>
    <name evidence="2" type="ORF">GAO51_06175</name>
    <name evidence="4" type="ORF">KHY35_19740</name>
    <name evidence="5" type="ORF">PO127_25650</name>
</gene>
<dbReference type="EMBL" id="JAQNVG010000077">
    <property type="protein sequence ID" value="MDC2239134.1"/>
    <property type="molecule type" value="Genomic_DNA"/>
</dbReference>
<dbReference type="RefSeq" id="WP_008764582.1">
    <property type="nucleotide sequence ID" value="NZ_BAABXH010000002.1"/>
</dbReference>
<dbReference type="EMBL" id="WCSY01000004">
    <property type="protein sequence ID" value="KAB4314938.1"/>
    <property type="molecule type" value="Genomic_DNA"/>
</dbReference>
<sequence length="149" mass="17192">MLQEFLEIEELKSIHEEKLRLMEREMALSTPLLTELEYIPMLYKWYCELSGCCEEAGVQNTDQKGQFLFVILFFYSPIALVGGRIVSGVRDKLAQLFGFTSPSAVSNLCKLIKSFYTTYKGYRKIVNQLCDEFMSRLKENGIIPQNPIL</sequence>
<dbReference type="Proteomes" id="UP000436858">
    <property type="component" value="Unassembled WGS sequence"/>
</dbReference>
<reference evidence="5" key="4">
    <citation type="submission" date="2022-10" db="EMBL/GenBank/DDBJ databases">
        <title>Human gut microbiome strain richness.</title>
        <authorList>
            <person name="Chen-Liaw A."/>
        </authorList>
    </citation>
    <scope>NUCLEOTIDE SEQUENCE</scope>
    <source>
        <strain evidence="5">1001283st1_A3_1001283B150304_161114</strain>
    </source>
</reference>
<keyword evidence="1" id="KW-0472">Membrane</keyword>
<evidence type="ECO:0000256" key="1">
    <source>
        <dbReference type="SAM" id="Phobius"/>
    </source>
</evidence>